<name>A0AAE0EXI9_9CHLO</name>
<dbReference type="AlphaFoldDB" id="A0AAE0EXI9"/>
<dbReference type="InterPro" id="IPR000177">
    <property type="entry name" value="Apple"/>
</dbReference>
<keyword evidence="5" id="KW-1185">Reference proteome</keyword>
<dbReference type="Gene3D" id="3.50.4.10">
    <property type="entry name" value="Hepatocyte Growth Factor"/>
    <property type="match status" value="1"/>
</dbReference>
<evidence type="ECO:0000313" key="5">
    <source>
        <dbReference type="Proteomes" id="UP001190700"/>
    </source>
</evidence>
<gene>
    <name evidence="4" type="ORF">CYMTET_46506</name>
</gene>
<organism evidence="4 5">
    <name type="scientific">Cymbomonas tetramitiformis</name>
    <dbReference type="NCBI Taxonomy" id="36881"/>
    <lineage>
        <taxon>Eukaryota</taxon>
        <taxon>Viridiplantae</taxon>
        <taxon>Chlorophyta</taxon>
        <taxon>Pyramimonadophyceae</taxon>
        <taxon>Pyramimonadales</taxon>
        <taxon>Pyramimonadaceae</taxon>
        <taxon>Cymbomonas</taxon>
    </lineage>
</organism>
<proteinExistence type="predicted"/>
<comment type="caution">
    <text evidence="4">The sequence shown here is derived from an EMBL/GenBank/DDBJ whole genome shotgun (WGS) entry which is preliminary data.</text>
</comment>
<keyword evidence="1" id="KW-0677">Repeat</keyword>
<dbReference type="Proteomes" id="UP001190700">
    <property type="component" value="Unassembled WGS sequence"/>
</dbReference>
<evidence type="ECO:0000259" key="3">
    <source>
        <dbReference type="SMART" id="SM00223"/>
    </source>
</evidence>
<reference evidence="4 5" key="1">
    <citation type="journal article" date="2015" name="Genome Biol. Evol.">
        <title>Comparative Genomics of a Bacterivorous Green Alga Reveals Evolutionary Causalities and Consequences of Phago-Mixotrophic Mode of Nutrition.</title>
        <authorList>
            <person name="Burns J.A."/>
            <person name="Paasch A."/>
            <person name="Narechania A."/>
            <person name="Kim E."/>
        </authorList>
    </citation>
    <scope>NUCLEOTIDE SEQUENCE [LARGE SCALE GENOMIC DNA]</scope>
    <source>
        <strain evidence="4 5">PLY_AMNH</strain>
    </source>
</reference>
<dbReference type="SMART" id="SM00223">
    <property type="entry name" value="APPLE"/>
    <property type="match status" value="1"/>
</dbReference>
<dbReference type="GO" id="GO:0005576">
    <property type="term" value="C:extracellular region"/>
    <property type="evidence" value="ECO:0007669"/>
    <property type="project" value="InterPro"/>
</dbReference>
<keyword evidence="2" id="KW-1015">Disulfide bond</keyword>
<accession>A0AAE0EXI9</accession>
<evidence type="ECO:0000256" key="1">
    <source>
        <dbReference type="ARBA" id="ARBA00022737"/>
    </source>
</evidence>
<evidence type="ECO:0000256" key="2">
    <source>
        <dbReference type="ARBA" id="ARBA00023157"/>
    </source>
</evidence>
<sequence length="160" mass="17076">MVAEMLFLNGILSDPGQIMPSGWPRSMPATLKELRCVGLGGAYVVGYDAIGLGHCMVDQGPFPDARPDVYGVFDQHAPSTTQECAARCTAEAHCQAFSVQAGDLCRLHSMTPSRVLRDKDASGYCYVKIFGAISTFGTGSSSLDLITPGLDHPSRPRPLV</sequence>
<dbReference type="GO" id="GO:0006508">
    <property type="term" value="P:proteolysis"/>
    <property type="evidence" value="ECO:0007669"/>
    <property type="project" value="InterPro"/>
</dbReference>
<evidence type="ECO:0000313" key="4">
    <source>
        <dbReference type="EMBL" id="KAK3243864.1"/>
    </source>
</evidence>
<dbReference type="EMBL" id="LGRX02032604">
    <property type="protein sequence ID" value="KAK3243864.1"/>
    <property type="molecule type" value="Genomic_DNA"/>
</dbReference>
<feature type="domain" description="Apple" evidence="3">
    <location>
        <begin position="55"/>
        <end position="125"/>
    </location>
</feature>
<protein>
    <recommendedName>
        <fullName evidence="3">Apple domain-containing protein</fullName>
    </recommendedName>
</protein>